<evidence type="ECO:0000313" key="3">
    <source>
        <dbReference type="Proteomes" id="UP000008068"/>
    </source>
</evidence>
<dbReference type="InParanoid" id="G0MW73"/>
<evidence type="ECO:0000313" key="2">
    <source>
        <dbReference type="EMBL" id="EGT45863.1"/>
    </source>
</evidence>
<sequence>MSNDQFLKYAVISLMNNAFPPGGTMDMCRSRCDLSTHKHCAAWCSRALGTIQEGIYMEKNVYRKRALSIETGEIVTSQLKCNMKNETENGTGENGSGESRNRKRREEMSE</sequence>
<feature type="region of interest" description="Disordered" evidence="1">
    <location>
        <begin position="80"/>
        <end position="110"/>
    </location>
</feature>
<accession>G0MW73</accession>
<dbReference type="HOGENOM" id="CLU_2173220_0_0_1"/>
<dbReference type="Proteomes" id="UP000008068">
    <property type="component" value="Unassembled WGS sequence"/>
</dbReference>
<dbReference type="AlphaFoldDB" id="G0MW73"/>
<gene>
    <name evidence="2" type="ORF">CAEBREN_06875</name>
</gene>
<keyword evidence="3" id="KW-1185">Reference proteome</keyword>
<name>G0MW73_CAEBE</name>
<protein>
    <submittedName>
        <fullName evidence="2">Uncharacterized protein</fullName>
    </submittedName>
</protein>
<organism evidence="3">
    <name type="scientific">Caenorhabditis brenneri</name>
    <name type="common">Nematode worm</name>
    <dbReference type="NCBI Taxonomy" id="135651"/>
    <lineage>
        <taxon>Eukaryota</taxon>
        <taxon>Metazoa</taxon>
        <taxon>Ecdysozoa</taxon>
        <taxon>Nematoda</taxon>
        <taxon>Chromadorea</taxon>
        <taxon>Rhabditida</taxon>
        <taxon>Rhabditina</taxon>
        <taxon>Rhabditomorpha</taxon>
        <taxon>Rhabditoidea</taxon>
        <taxon>Rhabditidae</taxon>
        <taxon>Peloderinae</taxon>
        <taxon>Caenorhabditis</taxon>
    </lineage>
</organism>
<proteinExistence type="predicted"/>
<dbReference type="EMBL" id="GL379816">
    <property type="protein sequence ID" value="EGT45863.1"/>
    <property type="molecule type" value="Genomic_DNA"/>
</dbReference>
<evidence type="ECO:0000256" key="1">
    <source>
        <dbReference type="SAM" id="MobiDB-lite"/>
    </source>
</evidence>
<reference evidence="3" key="1">
    <citation type="submission" date="2011-07" db="EMBL/GenBank/DDBJ databases">
        <authorList>
            <consortium name="Caenorhabditis brenneri Sequencing and Analysis Consortium"/>
            <person name="Wilson R.K."/>
        </authorList>
    </citation>
    <scope>NUCLEOTIDE SEQUENCE [LARGE SCALE GENOMIC DNA]</scope>
    <source>
        <strain evidence="3">PB2801</strain>
    </source>
</reference>